<dbReference type="RefSeq" id="WP_212014957.1">
    <property type="nucleotide sequence ID" value="NZ_JAAFYZ010000124.1"/>
</dbReference>
<name>A0ABS5KYJ5_9ACTN</name>
<gene>
    <name evidence="1" type="ORF">KGQ19_29630</name>
</gene>
<dbReference type="Proteomes" id="UP000730482">
    <property type="component" value="Unassembled WGS sequence"/>
</dbReference>
<sequence>MSITITFPATMGDVTRAVSALAEPCLVAAAALVGAGPLAQVLLAGAVRLTRGVDVEMRDGEMHISFD</sequence>
<evidence type="ECO:0000313" key="2">
    <source>
        <dbReference type="Proteomes" id="UP000730482"/>
    </source>
</evidence>
<proteinExistence type="predicted"/>
<accession>A0ABS5KYJ5</accession>
<evidence type="ECO:0000313" key="1">
    <source>
        <dbReference type="EMBL" id="MBS2551039.1"/>
    </source>
</evidence>
<comment type="caution">
    <text evidence="1">The sequence shown here is derived from an EMBL/GenBank/DDBJ whole genome shotgun (WGS) entry which is preliminary data.</text>
</comment>
<organism evidence="1 2">
    <name type="scientific">Catenulispora pinistramenti</name>
    <dbReference type="NCBI Taxonomy" id="2705254"/>
    <lineage>
        <taxon>Bacteria</taxon>
        <taxon>Bacillati</taxon>
        <taxon>Actinomycetota</taxon>
        <taxon>Actinomycetes</taxon>
        <taxon>Catenulisporales</taxon>
        <taxon>Catenulisporaceae</taxon>
        <taxon>Catenulispora</taxon>
    </lineage>
</organism>
<protein>
    <submittedName>
        <fullName evidence="1">Uncharacterized protein</fullName>
    </submittedName>
</protein>
<dbReference type="EMBL" id="JAAFYZ010000124">
    <property type="protein sequence ID" value="MBS2551039.1"/>
    <property type="molecule type" value="Genomic_DNA"/>
</dbReference>
<reference evidence="1 2" key="1">
    <citation type="submission" date="2020-02" db="EMBL/GenBank/DDBJ databases">
        <title>Acidophilic actinobacteria isolated from forest soil.</title>
        <authorList>
            <person name="Golinska P."/>
        </authorList>
    </citation>
    <scope>NUCLEOTIDE SEQUENCE [LARGE SCALE GENOMIC DNA]</scope>
    <source>
        <strain evidence="1 2">NL8</strain>
    </source>
</reference>
<keyword evidence="2" id="KW-1185">Reference proteome</keyword>